<dbReference type="InterPro" id="IPR047574">
    <property type="entry name" value="AD"/>
</dbReference>
<dbReference type="InterPro" id="IPR048478">
    <property type="entry name" value="LSM12_LSM"/>
</dbReference>
<name>A0A507C6V8_9FUNG</name>
<dbReference type="PROSITE" id="PS52001">
    <property type="entry name" value="AD"/>
    <property type="match status" value="1"/>
</dbReference>
<protein>
    <recommendedName>
        <fullName evidence="1">AD domain-containing protein</fullName>
    </recommendedName>
</protein>
<dbReference type="RefSeq" id="XP_031025768.1">
    <property type="nucleotide sequence ID" value="XM_031168225.1"/>
</dbReference>
<dbReference type="AlphaFoldDB" id="A0A507C6V8"/>
<dbReference type="OrthoDB" id="1057137at2759"/>
<gene>
    <name evidence="2" type="ORF">SmJEL517_g02297</name>
</gene>
<reference evidence="2 3" key="1">
    <citation type="journal article" date="2019" name="Sci. Rep.">
        <title>Comparative genomics of chytrid fungi reveal insights into the obligate biotrophic and pathogenic lifestyle of Synchytrium endobioticum.</title>
        <authorList>
            <person name="van de Vossenberg B.T.L.H."/>
            <person name="Warris S."/>
            <person name="Nguyen H.D.T."/>
            <person name="van Gent-Pelzer M.P.E."/>
            <person name="Joly D.L."/>
            <person name="van de Geest H.C."/>
            <person name="Bonants P.J.M."/>
            <person name="Smith D.S."/>
            <person name="Levesque C.A."/>
            <person name="van der Lee T.A.J."/>
        </authorList>
    </citation>
    <scope>NUCLEOTIDE SEQUENCE [LARGE SCALE GENOMIC DNA]</scope>
    <source>
        <strain evidence="2 3">JEL517</strain>
    </source>
</reference>
<dbReference type="InterPro" id="IPR019181">
    <property type="entry name" value="LSM12_ABD"/>
</dbReference>
<evidence type="ECO:0000313" key="2">
    <source>
        <dbReference type="EMBL" id="TPX35241.1"/>
    </source>
</evidence>
<evidence type="ECO:0000259" key="1">
    <source>
        <dbReference type="PROSITE" id="PS52001"/>
    </source>
</evidence>
<feature type="domain" description="AD" evidence="1">
    <location>
        <begin position="122"/>
        <end position="220"/>
    </location>
</feature>
<dbReference type="SMART" id="SM00995">
    <property type="entry name" value="AD"/>
    <property type="match status" value="1"/>
</dbReference>
<comment type="caution">
    <text evidence="2">The sequence shown here is derived from an EMBL/GenBank/DDBJ whole genome shotgun (WGS) entry which is preliminary data.</text>
</comment>
<dbReference type="InterPro" id="IPR039683">
    <property type="entry name" value="Lsm12-like"/>
</dbReference>
<dbReference type="Pfam" id="PF09793">
    <property type="entry name" value="AD"/>
    <property type="match status" value="1"/>
</dbReference>
<dbReference type="PANTHER" id="PTHR13542">
    <property type="entry name" value="LSM12 HOMOLOG"/>
    <property type="match status" value="1"/>
</dbReference>
<accession>A0A507C6V8</accession>
<dbReference type="Proteomes" id="UP000319731">
    <property type="component" value="Unassembled WGS sequence"/>
</dbReference>
<keyword evidence="3" id="KW-1185">Reference proteome</keyword>
<dbReference type="STRING" id="1806994.A0A507C6V8"/>
<proteinExistence type="predicted"/>
<dbReference type="EMBL" id="QEAO01000009">
    <property type="protein sequence ID" value="TPX35241.1"/>
    <property type="molecule type" value="Genomic_DNA"/>
</dbReference>
<sequence>MTKSHEDQVKQAQMEGTWVKATTINGQLYEGLIFSFDEISKLLVLQSPPTTPVTNVLAPMKYDFHLLKISFIKEITPLSPPSHIIVGAPALLNGHASTSQPANSGSKTLAQQQQIFSLAPITPIPLDKIQQREAAALRAEQQKLSRINVGAGEQGQVIFDTFAKTMKTKWIKDSIVVADEVVIPPPYIVEGCKFVDGKKHDAGLLERVKVMLDAQRKKMGLT</sequence>
<dbReference type="Pfam" id="PF21166">
    <property type="entry name" value="LSM12_LSM"/>
    <property type="match status" value="1"/>
</dbReference>
<organism evidence="2 3">
    <name type="scientific">Synchytrium microbalum</name>
    <dbReference type="NCBI Taxonomy" id="1806994"/>
    <lineage>
        <taxon>Eukaryota</taxon>
        <taxon>Fungi</taxon>
        <taxon>Fungi incertae sedis</taxon>
        <taxon>Chytridiomycota</taxon>
        <taxon>Chytridiomycota incertae sedis</taxon>
        <taxon>Chytridiomycetes</taxon>
        <taxon>Synchytriales</taxon>
        <taxon>Synchytriaceae</taxon>
        <taxon>Synchytrium</taxon>
    </lineage>
</organism>
<dbReference type="GeneID" id="42003522"/>
<evidence type="ECO:0000313" key="3">
    <source>
        <dbReference type="Proteomes" id="UP000319731"/>
    </source>
</evidence>